<feature type="region of interest" description="Disordered" evidence="1">
    <location>
        <begin position="677"/>
        <end position="739"/>
    </location>
</feature>
<keyword evidence="2" id="KW-1133">Transmembrane helix</keyword>
<feature type="transmembrane region" description="Helical" evidence="2">
    <location>
        <begin position="12"/>
        <end position="29"/>
    </location>
</feature>
<evidence type="ECO:0000259" key="3">
    <source>
        <dbReference type="Pfam" id="PF17986"/>
    </source>
</evidence>
<feature type="region of interest" description="Disordered" evidence="1">
    <location>
        <begin position="61"/>
        <end position="544"/>
    </location>
</feature>
<sequence>MKCHKGTKENIFLLHVKIFVIFFLIWTSICSNFTKHREFYDMPHIFGTSVASRHDRSLAENTGYTQLKGNKLKDRNGTPASVGSQPRGTPHNGLKVNTETIRPTKQALKSSSAHAGMSVKNEKNRSVGYTLKSAPHTDLNINKKAEGMPDNPLTKSPPSGLKANIKDQSATHSLKSSPPTGLQANKKDELANGTLKDTPQSKPNVSKKDKSGNNSLGNAKQSASKVNKKADVTRDNPLVGTTPPELKINKRTKRSTGHLLQDVQKPPLRKGNTIKNGSTNSTLKGDHMGGLKVNNKSIRSTVQPLTGSSPTGLKVSNDEVRSVDSPAKLAPPSKLNVSKKEKTMQNSLKRAIPSGLKVSKKGEQTTNSPEKALREKVNKKGEQTTNSPKETPTDALKAKPANHSSGKAKSPESEDNAKNDELPAQQLRELPANQKDNKTTESTPMQVSRNQLNEKKKREKPKNYPFKNAPPSGIVGSKRMNQSSDYKLKNKPPSGLVGNQKDTESKTYPLKNIPKSDLTDKQKESPNNVLKNIPAGEQKENEKNVIKESITFQKNKREYEVNLREWEGDNKKYETKVYKLKRGKHFNDNEDGVIYGINDKLTLELQEFETYNKPLYPFKRKLPELKEYNESNISKDYQLKNRPPELKKYNESNVSKDYQLQNKPHDLKAYNESNLAKENQLTHSAPTGLKEFEKPDETRDYGLKGHTDSELNEPKMKEPEIKEPKIDDQSSNEATEGNVNALPGETVTTVARVNNANKQGNNFGISGNIPSDVERIERTVQTVFCALKENDTGEVEEYIETHETKRYKLKADVKDGVKEYDEKFEKASYGFREKLPVTEVKEYDVVERIYEKPIKDKKEKIKPLEYYTYTYDESKPRPPPKNYGLLDFFPFPLHLLDRHVYLVAKEHSSLYELGKKAIKGQLTQEMIDEYLANCEKQRLKEGKVRNKHKLRIKEQKRKEKKKKKRKKEKEAYFKMKRKQAKLARKEMAKAGGKKAQEKEAEAKKPEVKKTEAKKPKVDKTEVKKTVVKKTGVNKTEAKKPKVDKAEVNKNAVKKNNEQKKKPQEGMSKTSELKKK</sequence>
<feature type="compositionally biased region" description="Basic and acidic residues" evidence="1">
    <location>
        <begin position="637"/>
        <end position="650"/>
    </location>
</feature>
<dbReference type="AlphaFoldDB" id="A0A1G4HHZ6"/>
<feature type="compositionally biased region" description="Basic residues" evidence="1">
    <location>
        <begin position="958"/>
        <end position="967"/>
    </location>
</feature>
<organism evidence="4 5">
    <name type="scientific">Plasmodium vivax</name>
    <name type="common">malaria parasite P. vivax</name>
    <dbReference type="NCBI Taxonomy" id="5855"/>
    <lineage>
        <taxon>Eukaryota</taxon>
        <taxon>Sar</taxon>
        <taxon>Alveolata</taxon>
        <taxon>Apicomplexa</taxon>
        <taxon>Aconoidasida</taxon>
        <taxon>Haemosporida</taxon>
        <taxon>Plasmodiidae</taxon>
        <taxon>Plasmodium</taxon>
        <taxon>Plasmodium (Plasmodium)</taxon>
    </lineage>
</organism>
<keyword evidence="2" id="KW-0812">Transmembrane</keyword>
<feature type="compositionally biased region" description="Polar residues" evidence="1">
    <location>
        <begin position="729"/>
        <end position="738"/>
    </location>
</feature>
<dbReference type="VEuPathDB" id="PlasmoDB:PVP01_1271100"/>
<evidence type="ECO:0000313" key="5">
    <source>
        <dbReference type="Proteomes" id="UP000305196"/>
    </source>
</evidence>
<reference evidence="4 5" key="1">
    <citation type="submission" date="2016-07" db="EMBL/GenBank/DDBJ databases">
        <authorList>
            <consortium name="Pathogen Informatics"/>
        </authorList>
    </citation>
    <scope>NUCLEOTIDE SEQUENCE [LARGE SCALE GENOMIC DNA]</scope>
</reference>
<feature type="region of interest" description="Disordered" evidence="1">
    <location>
        <begin position="942"/>
        <end position="1075"/>
    </location>
</feature>
<dbReference type="VEuPathDB" id="PlasmoDB:PVX_118682"/>
<feature type="compositionally biased region" description="Polar residues" evidence="1">
    <location>
        <begin position="166"/>
        <end position="183"/>
    </location>
</feature>
<dbReference type="VEuPathDB" id="PlasmoDB:PVPAM_120076300"/>
<feature type="compositionally biased region" description="Basic and acidic residues" evidence="1">
    <location>
        <begin position="690"/>
        <end position="728"/>
    </location>
</feature>
<accession>A0A1G4HHZ6</accession>
<dbReference type="InterPro" id="IPR040805">
    <property type="entry name" value="EMP3/KAHRP_N"/>
</dbReference>
<evidence type="ECO:0000313" key="4">
    <source>
        <dbReference type="EMBL" id="SCO74555.1"/>
    </source>
</evidence>
<feature type="compositionally biased region" description="Basic and acidic residues" evidence="1">
    <location>
        <begin position="409"/>
        <end position="421"/>
    </location>
</feature>
<feature type="compositionally biased region" description="Polar residues" evidence="1">
    <location>
        <begin position="95"/>
        <end position="113"/>
    </location>
</feature>
<feature type="compositionally biased region" description="Polar residues" evidence="1">
    <location>
        <begin position="651"/>
        <end position="661"/>
    </location>
</feature>
<name>A0A1G4HHZ6_PLAVI</name>
<proteinExistence type="predicted"/>
<keyword evidence="2" id="KW-0472">Membrane</keyword>
<feature type="compositionally biased region" description="Basic and acidic residues" evidence="1">
    <location>
        <begin position="1035"/>
        <end position="1047"/>
    </location>
</feature>
<evidence type="ECO:0000256" key="2">
    <source>
        <dbReference type="SAM" id="Phobius"/>
    </source>
</evidence>
<feature type="compositionally biased region" description="Polar residues" evidence="1">
    <location>
        <begin position="212"/>
        <end position="225"/>
    </location>
</feature>
<feature type="compositionally biased region" description="Polar residues" evidence="1">
    <location>
        <begin position="273"/>
        <end position="283"/>
    </location>
</feature>
<feature type="compositionally biased region" description="Basic and acidic residues" evidence="1">
    <location>
        <begin position="371"/>
        <end position="382"/>
    </location>
</feature>
<dbReference type="Proteomes" id="UP000305196">
    <property type="component" value="Chromosome 12"/>
</dbReference>
<evidence type="ECO:0000256" key="1">
    <source>
        <dbReference type="SAM" id="MobiDB-lite"/>
    </source>
</evidence>
<feature type="compositionally biased region" description="Basic and acidic residues" evidence="1">
    <location>
        <begin position="1054"/>
        <end position="1063"/>
    </location>
</feature>
<feature type="compositionally biased region" description="Polar residues" evidence="1">
    <location>
        <begin position="78"/>
        <end position="87"/>
    </location>
</feature>
<feature type="compositionally biased region" description="Polar residues" evidence="1">
    <location>
        <begin position="440"/>
        <end position="451"/>
    </location>
</feature>
<protein>
    <submittedName>
        <fullName evidence="4">Erythrocyte membrane protein 3, putative</fullName>
    </submittedName>
</protein>
<dbReference type="EMBL" id="LT615267">
    <property type="protein sequence ID" value="SCO74555.1"/>
    <property type="molecule type" value="Genomic_DNA"/>
</dbReference>
<feature type="compositionally biased region" description="Polar residues" evidence="1">
    <location>
        <begin position="195"/>
        <end position="204"/>
    </location>
</feature>
<feature type="region of interest" description="Disordered" evidence="1">
    <location>
        <begin position="629"/>
        <end position="661"/>
    </location>
</feature>
<dbReference type="Pfam" id="PF17986">
    <property type="entry name" value="EKAL"/>
    <property type="match status" value="1"/>
</dbReference>
<dbReference type="VEuPathDB" id="PlasmoDB:PVW1_120086200"/>
<gene>
    <name evidence="4" type="ORF">PVC01_120075200</name>
</gene>
<feature type="compositionally biased region" description="Basic and acidic residues" evidence="1">
    <location>
        <begin position="983"/>
        <end position="1024"/>
    </location>
</feature>
<feature type="domain" description="EMP3/KAHRP N-terminal" evidence="3">
    <location>
        <begin position="791"/>
        <end position="836"/>
    </location>
</feature>
<feature type="compositionally biased region" description="Polar residues" evidence="1">
    <location>
        <begin position="294"/>
        <end position="311"/>
    </location>
</feature>